<dbReference type="RefSeq" id="WP_107974385.1">
    <property type="nucleotide sequence ID" value="NZ_BMEZ01000001.1"/>
</dbReference>
<dbReference type="AlphaFoldDB" id="A0A2T6BAF1"/>
<sequence>MAYRITGLDPAPFRHLWHTSEASLAQHGARRVRADTCPGYPDRITLSDAPEGATLLLMNHISMRTASPYRASHAIFLLEGADAPWDAVDALPPVMRHRLLSLRGFDADGMMRDADVSEGVDRTEALIDRLFADPAIHEIHAHNARQGCFAARITRA</sequence>
<evidence type="ECO:0000313" key="2">
    <source>
        <dbReference type="Proteomes" id="UP000244069"/>
    </source>
</evidence>
<protein>
    <submittedName>
        <fullName evidence="1">Uncharacterized protein DUF1203</fullName>
    </submittedName>
</protein>
<evidence type="ECO:0000313" key="1">
    <source>
        <dbReference type="EMBL" id="PTX53023.1"/>
    </source>
</evidence>
<gene>
    <name evidence="1" type="ORF">C8N44_101314</name>
</gene>
<dbReference type="InterPro" id="IPR009593">
    <property type="entry name" value="DUF1203"/>
</dbReference>
<dbReference type="PIRSF" id="PIRSF034110">
    <property type="entry name" value="DUF1203"/>
    <property type="match status" value="1"/>
</dbReference>
<keyword evidence="2" id="KW-1185">Reference proteome</keyword>
<comment type="caution">
    <text evidence="1">The sequence shown here is derived from an EMBL/GenBank/DDBJ whole genome shotgun (WGS) entry which is preliminary data.</text>
</comment>
<proteinExistence type="predicted"/>
<dbReference type="EMBL" id="QBKN01000001">
    <property type="protein sequence ID" value="PTX53023.1"/>
    <property type="molecule type" value="Genomic_DNA"/>
</dbReference>
<dbReference type="OrthoDB" id="5953307at2"/>
<dbReference type="Pfam" id="PF06718">
    <property type="entry name" value="DUF1203"/>
    <property type="match status" value="1"/>
</dbReference>
<accession>A0A2T6BAF1</accession>
<dbReference type="Proteomes" id="UP000244069">
    <property type="component" value="Unassembled WGS sequence"/>
</dbReference>
<organism evidence="1 2">
    <name type="scientific">Allosediminivita pacifica</name>
    <dbReference type="NCBI Taxonomy" id="1267769"/>
    <lineage>
        <taxon>Bacteria</taxon>
        <taxon>Pseudomonadati</taxon>
        <taxon>Pseudomonadota</taxon>
        <taxon>Alphaproteobacteria</taxon>
        <taxon>Rhodobacterales</taxon>
        <taxon>Paracoccaceae</taxon>
        <taxon>Allosediminivita</taxon>
    </lineage>
</organism>
<name>A0A2T6BAF1_9RHOB</name>
<reference evidence="1 2" key="1">
    <citation type="submission" date="2018-04" db="EMBL/GenBank/DDBJ databases">
        <title>Genomic Encyclopedia of Archaeal and Bacterial Type Strains, Phase II (KMG-II): from individual species to whole genera.</title>
        <authorList>
            <person name="Goeker M."/>
        </authorList>
    </citation>
    <scope>NUCLEOTIDE SEQUENCE [LARGE SCALE GENOMIC DNA]</scope>
    <source>
        <strain evidence="1 2">DSM 29329</strain>
    </source>
</reference>